<accession>A0A554VBB4</accession>
<name>A0A554VBB4_9FLAO</name>
<proteinExistence type="predicted"/>
<keyword evidence="2" id="KW-1185">Reference proteome</keyword>
<sequence length="115" mass="13151">MDDNLKDFVSYLNQSLPSDIDYRELSNLCLTLFCIIGILPERFQSLELNKENLAIIFSKIAKEKKLPTYPPLASVYGASFHKSHDKGHWLEVMASILKLKNEPDIKEAEKLLILS</sequence>
<comment type="caution">
    <text evidence="1">The sequence shown here is derived from an EMBL/GenBank/DDBJ whole genome shotgun (WGS) entry which is preliminary data.</text>
</comment>
<dbReference type="RefSeq" id="WP_143918854.1">
    <property type="nucleotide sequence ID" value="NZ_CANMIK010000017.1"/>
</dbReference>
<evidence type="ECO:0000313" key="2">
    <source>
        <dbReference type="Proteomes" id="UP000318833"/>
    </source>
</evidence>
<dbReference type="AlphaFoldDB" id="A0A554VBB4"/>
<reference evidence="1 2" key="1">
    <citation type="submission" date="2019-07" db="EMBL/GenBank/DDBJ databases">
        <title>The draft genome sequence of Aquimarina algiphila M91.</title>
        <authorList>
            <person name="Meng X."/>
        </authorList>
    </citation>
    <scope>NUCLEOTIDE SEQUENCE [LARGE SCALE GENOMIC DNA]</scope>
    <source>
        <strain evidence="1 2">M91</strain>
    </source>
</reference>
<dbReference type="Proteomes" id="UP000318833">
    <property type="component" value="Unassembled WGS sequence"/>
</dbReference>
<dbReference type="OrthoDB" id="1163298at2"/>
<protein>
    <submittedName>
        <fullName evidence="1">Uncharacterized protein</fullName>
    </submittedName>
</protein>
<organism evidence="1 2">
    <name type="scientific">Aquimarina algiphila</name>
    <dbReference type="NCBI Taxonomy" id="2047982"/>
    <lineage>
        <taxon>Bacteria</taxon>
        <taxon>Pseudomonadati</taxon>
        <taxon>Bacteroidota</taxon>
        <taxon>Flavobacteriia</taxon>
        <taxon>Flavobacteriales</taxon>
        <taxon>Flavobacteriaceae</taxon>
        <taxon>Aquimarina</taxon>
    </lineage>
</organism>
<evidence type="ECO:0000313" key="1">
    <source>
        <dbReference type="EMBL" id="TSE03806.1"/>
    </source>
</evidence>
<gene>
    <name evidence="1" type="ORF">FOF46_28460</name>
</gene>
<dbReference type="EMBL" id="VLNR01000098">
    <property type="protein sequence ID" value="TSE03806.1"/>
    <property type="molecule type" value="Genomic_DNA"/>
</dbReference>